<evidence type="ECO:0000313" key="11">
    <source>
        <dbReference type="EMBL" id="TFH95348.1"/>
    </source>
</evidence>
<protein>
    <submittedName>
        <fullName evidence="11">Phosphatidylserine decarboxylase family protein</fullName>
        <ecNumber evidence="11">4.1.1.65</ecNumber>
    </submittedName>
</protein>
<keyword evidence="6" id="KW-0865">Zymogen</keyword>
<organism evidence="11 12">
    <name type="scientific">Porphyromonas levii</name>
    <dbReference type="NCBI Taxonomy" id="28114"/>
    <lineage>
        <taxon>Bacteria</taxon>
        <taxon>Pseudomonadati</taxon>
        <taxon>Bacteroidota</taxon>
        <taxon>Bacteroidia</taxon>
        <taxon>Bacteroidales</taxon>
        <taxon>Porphyromonadaceae</taxon>
        <taxon>Porphyromonas</taxon>
    </lineage>
</organism>
<dbReference type="Proteomes" id="UP000297225">
    <property type="component" value="Unassembled WGS sequence"/>
</dbReference>
<evidence type="ECO:0000256" key="5">
    <source>
        <dbReference type="ARBA" id="ARBA00023136"/>
    </source>
</evidence>
<evidence type="ECO:0000256" key="2">
    <source>
        <dbReference type="ARBA" id="ARBA00022516"/>
    </source>
</evidence>
<keyword evidence="10" id="KW-0670">Pyruvate</keyword>
<dbReference type="STRING" id="1122973.GCA_000379925_01807"/>
<reference evidence="11 12" key="1">
    <citation type="submission" date="2019-03" db="EMBL/GenBank/DDBJ databases">
        <title>Porphyromonas levii Isolated from the Uterus of Dairy Cows.</title>
        <authorList>
            <person name="Francis A.M."/>
        </authorList>
    </citation>
    <scope>NUCLEOTIDE SEQUENCE [LARGE SCALE GENOMIC DNA]</scope>
    <source>
        <strain evidence="11 12">AF5678</strain>
    </source>
</reference>
<evidence type="ECO:0000256" key="9">
    <source>
        <dbReference type="ARBA" id="ARBA00023264"/>
    </source>
</evidence>
<evidence type="ECO:0000313" key="12">
    <source>
        <dbReference type="Proteomes" id="UP000297225"/>
    </source>
</evidence>
<dbReference type="AlphaFoldDB" id="A0A4Y8WR71"/>
<dbReference type="OrthoDB" id="9790893at2"/>
<keyword evidence="8 11" id="KW-0456">Lyase</keyword>
<dbReference type="EC" id="4.1.1.65" evidence="11"/>
<dbReference type="EMBL" id="SPNC01000054">
    <property type="protein sequence ID" value="TFH95348.1"/>
    <property type="molecule type" value="Genomic_DNA"/>
</dbReference>
<evidence type="ECO:0000256" key="4">
    <source>
        <dbReference type="ARBA" id="ARBA00023098"/>
    </source>
</evidence>
<dbReference type="PANTHER" id="PTHR35809">
    <property type="entry name" value="ARCHAETIDYLSERINE DECARBOXYLASE PROENZYME-RELATED"/>
    <property type="match status" value="1"/>
</dbReference>
<sequence length="238" mass="26993">MRKRSLYKRRKRLMRVHAEGWTFLAGATLLLVGSLVFLYTNIDSKIPFWLWLPCVSVLLGLSFNFYRFPKRKQQSTDPCAVLAATDGQIVAIEQVYEPEVLKCECIQISTFMTIFNVHAQWFPVAGEVTYTAHHEGRFMSANLPKSSVENERSSVVVQTENGHNILVRQIAGAIARRIITYAEVGEEYDTDEPLGFIKFGSRVDLFLPLGSDIKVELNQKVWGNETLIAMLPKPPQAE</sequence>
<dbReference type="GO" id="GO:0008654">
    <property type="term" value="P:phospholipid biosynthetic process"/>
    <property type="evidence" value="ECO:0007669"/>
    <property type="project" value="UniProtKB-KW"/>
</dbReference>
<keyword evidence="7" id="KW-0594">Phospholipid biosynthesis</keyword>
<dbReference type="Pfam" id="PF02666">
    <property type="entry name" value="PS_Dcarbxylase"/>
    <property type="match status" value="1"/>
</dbReference>
<keyword evidence="1" id="KW-1003">Cell membrane</keyword>
<name>A0A4Y8WR71_9PORP</name>
<evidence type="ECO:0000256" key="7">
    <source>
        <dbReference type="ARBA" id="ARBA00023209"/>
    </source>
</evidence>
<keyword evidence="5" id="KW-0472">Membrane</keyword>
<evidence type="ECO:0000256" key="1">
    <source>
        <dbReference type="ARBA" id="ARBA00022475"/>
    </source>
</evidence>
<gene>
    <name evidence="11" type="ORF">E4P47_04695</name>
</gene>
<evidence type="ECO:0000256" key="3">
    <source>
        <dbReference type="ARBA" id="ARBA00022793"/>
    </source>
</evidence>
<accession>A0A4Y8WR71</accession>
<keyword evidence="2" id="KW-0444">Lipid biosynthesis</keyword>
<dbReference type="InterPro" id="IPR003817">
    <property type="entry name" value="PS_Dcarbxylase"/>
</dbReference>
<evidence type="ECO:0000256" key="6">
    <source>
        <dbReference type="ARBA" id="ARBA00023145"/>
    </source>
</evidence>
<dbReference type="NCBIfam" id="NF003678">
    <property type="entry name" value="PRK05305.1-2"/>
    <property type="match status" value="1"/>
</dbReference>
<evidence type="ECO:0000256" key="8">
    <source>
        <dbReference type="ARBA" id="ARBA00023239"/>
    </source>
</evidence>
<dbReference type="PANTHER" id="PTHR35809:SF1">
    <property type="entry name" value="ARCHAETIDYLSERINE DECARBOXYLASE PROENZYME-RELATED"/>
    <property type="match status" value="1"/>
</dbReference>
<keyword evidence="9" id="KW-1208">Phospholipid metabolism</keyword>
<keyword evidence="3" id="KW-0210">Decarboxylase</keyword>
<proteinExistence type="predicted"/>
<dbReference type="GO" id="GO:0004609">
    <property type="term" value="F:phosphatidylserine decarboxylase activity"/>
    <property type="evidence" value="ECO:0007669"/>
    <property type="project" value="UniProtKB-EC"/>
</dbReference>
<keyword evidence="4" id="KW-0443">Lipid metabolism</keyword>
<keyword evidence="12" id="KW-1185">Reference proteome</keyword>
<evidence type="ECO:0000256" key="10">
    <source>
        <dbReference type="ARBA" id="ARBA00023317"/>
    </source>
</evidence>
<comment type="caution">
    <text evidence="11">The sequence shown here is derived from an EMBL/GenBank/DDBJ whole genome shotgun (WGS) entry which is preliminary data.</text>
</comment>
<dbReference type="InterPro" id="IPR033175">
    <property type="entry name" value="PSD-A"/>
</dbReference>